<dbReference type="PROSITE" id="PS51083">
    <property type="entry name" value="ZF_HIT"/>
    <property type="match status" value="1"/>
</dbReference>
<feature type="compositionally biased region" description="Basic and acidic residues" evidence="14">
    <location>
        <begin position="221"/>
        <end position="232"/>
    </location>
</feature>
<dbReference type="EMBL" id="AZHC01000040">
    <property type="protein sequence ID" value="OAA35660.1"/>
    <property type="molecule type" value="Genomic_DNA"/>
</dbReference>
<evidence type="ECO:0000259" key="15">
    <source>
        <dbReference type="PROSITE" id="PS51083"/>
    </source>
</evidence>
<keyword evidence="3" id="KW-0597">Phosphoprotein</keyword>
<feature type="compositionally biased region" description="Basic and acidic residues" evidence="14">
    <location>
        <begin position="389"/>
        <end position="399"/>
    </location>
</feature>
<feature type="compositionally biased region" description="Acidic residues" evidence="14">
    <location>
        <begin position="416"/>
        <end position="429"/>
    </location>
</feature>
<dbReference type="PANTHER" id="PTHR13483">
    <property type="entry name" value="BOX C_D SNORNA PROTEIN 1-RELATED"/>
    <property type="match status" value="1"/>
</dbReference>
<keyword evidence="1" id="KW-1017">Isopeptide bond</keyword>
<evidence type="ECO:0000256" key="10">
    <source>
        <dbReference type="ARBA" id="ARBA00061949"/>
    </source>
</evidence>
<dbReference type="Gene3D" id="3.30.60.190">
    <property type="match status" value="1"/>
</dbReference>
<dbReference type="CDD" id="cd23023">
    <property type="entry name" value="zf-HIT_BCD1"/>
    <property type="match status" value="1"/>
</dbReference>
<evidence type="ECO:0000256" key="4">
    <source>
        <dbReference type="ARBA" id="ARBA00022723"/>
    </source>
</evidence>
<dbReference type="Pfam" id="PF25790">
    <property type="entry name" value="BCD1"/>
    <property type="match status" value="1"/>
</dbReference>
<dbReference type="GO" id="GO:0048254">
    <property type="term" value="P:snoRNA localization"/>
    <property type="evidence" value="ECO:0007669"/>
    <property type="project" value="TreeGrafter"/>
</dbReference>
<dbReference type="SUPFAM" id="SSF144232">
    <property type="entry name" value="HIT/MYND zinc finger-like"/>
    <property type="match status" value="1"/>
</dbReference>
<proteinExistence type="inferred from homology"/>
<feature type="compositionally biased region" description="Low complexity" evidence="14">
    <location>
        <begin position="430"/>
        <end position="439"/>
    </location>
</feature>
<evidence type="ECO:0000256" key="7">
    <source>
        <dbReference type="ARBA" id="ARBA00022843"/>
    </source>
</evidence>
<keyword evidence="7" id="KW-0832">Ubl conjugation</keyword>
<evidence type="ECO:0000256" key="13">
    <source>
        <dbReference type="PROSITE-ProRule" id="PRU00453"/>
    </source>
</evidence>
<evidence type="ECO:0000256" key="3">
    <source>
        <dbReference type="ARBA" id="ARBA00022553"/>
    </source>
</evidence>
<comment type="subunit">
    <text evidence="10">Interacts with FBL, SNU13, NOP58, NUFIP1, RUVBL1, RUVBL2 and TAF9. Interacts (via HIT-type zinc finger) with the RUVBL1/RUVBL2 complex in the presence of ADP.</text>
</comment>
<dbReference type="Pfam" id="PF04438">
    <property type="entry name" value="zf-HIT"/>
    <property type="match status" value="1"/>
</dbReference>
<reference evidence="16 17" key="1">
    <citation type="journal article" date="2016" name="Genome Biol. Evol.">
        <title>Divergent and convergent evolution of fungal pathogenicity.</title>
        <authorList>
            <person name="Shang Y."/>
            <person name="Xiao G."/>
            <person name="Zheng P."/>
            <person name="Cen K."/>
            <person name="Zhan S."/>
            <person name="Wang C."/>
        </authorList>
    </citation>
    <scope>NUCLEOTIDE SEQUENCE [LARGE SCALE GENOMIC DNA]</scope>
    <source>
        <strain evidence="16 17">RCEF 4871</strain>
    </source>
</reference>
<evidence type="ECO:0000256" key="2">
    <source>
        <dbReference type="ARBA" id="ARBA00022517"/>
    </source>
</evidence>
<keyword evidence="17" id="KW-1185">Reference proteome</keyword>
<accession>A0A166XCG3</accession>
<feature type="region of interest" description="Disordered" evidence="14">
    <location>
        <begin position="337"/>
        <end position="439"/>
    </location>
</feature>
<evidence type="ECO:0000256" key="5">
    <source>
        <dbReference type="ARBA" id="ARBA00022771"/>
    </source>
</evidence>
<sequence length="439" mass="48908">MADPPLTSLCPICHVSPPKYKCPRCNMQTCSLSCIRKHKAWSECSGQRDPTTYVPRSKLRTAAGVDHDYNFLHNIEVSVERSEKLLIEEKGLVQPEELRPLTMQQVRWKTGRDGRKRRVLVTRALREAKSRTFEKGLAQRLKKLNVQIVCVPQGMARQRENSTTLNRRTGRVNWQVEWMVFGGGDAGGHGDGKKGFSRLLSKVMDDIPLFQAYPAMLEAKARAEPGSRKQERNLQPGEMQSSADSRWHLGSDCIQDPVDEKWTSFAGGRVDDWPADKERAQRQQFQFLLAGPPTRLDMPTRVTALESGECLRDVLVNTRVLEFPTIYVLKHGEALPPRLVLGPKDSVSPQDQGTKRKDGPVNKKLQGSAKRRKQGGIDREEGELSSGEDGGHGTAEETGTKGFGLEAGEVIAEQSLGEDDEDEEEEEDTSSSGSDSESD</sequence>
<dbReference type="InterPro" id="IPR051639">
    <property type="entry name" value="BCD1"/>
</dbReference>
<evidence type="ECO:0000313" key="17">
    <source>
        <dbReference type="Proteomes" id="UP000243498"/>
    </source>
</evidence>
<organism evidence="16 17">
    <name type="scientific">Metarhizium rileyi (strain RCEF 4871)</name>
    <name type="common">Nomuraea rileyi</name>
    <dbReference type="NCBI Taxonomy" id="1649241"/>
    <lineage>
        <taxon>Eukaryota</taxon>
        <taxon>Fungi</taxon>
        <taxon>Dikarya</taxon>
        <taxon>Ascomycota</taxon>
        <taxon>Pezizomycotina</taxon>
        <taxon>Sordariomycetes</taxon>
        <taxon>Hypocreomycetidae</taxon>
        <taxon>Hypocreales</taxon>
        <taxon>Clavicipitaceae</taxon>
        <taxon>Metarhizium</taxon>
    </lineage>
</organism>
<evidence type="ECO:0000256" key="8">
    <source>
        <dbReference type="ARBA" id="ARBA00049598"/>
    </source>
</evidence>
<keyword evidence="5 13" id="KW-0863">Zinc-finger</keyword>
<evidence type="ECO:0000256" key="6">
    <source>
        <dbReference type="ARBA" id="ARBA00022833"/>
    </source>
</evidence>
<dbReference type="OrthoDB" id="272357at2759"/>
<feature type="domain" description="HIT-type" evidence="15">
    <location>
        <begin position="10"/>
        <end position="44"/>
    </location>
</feature>
<comment type="function">
    <text evidence="8">Required for box C/D snoRNAs accumulation involved in snoRNA processing, snoRNA transport to the nucleolus and ribosome biogenesis.</text>
</comment>
<comment type="caution">
    <text evidence="16">The sequence shown here is derived from an EMBL/GenBank/DDBJ whole genome shotgun (WGS) entry which is preliminary data.</text>
</comment>
<dbReference type="GO" id="GO:0070761">
    <property type="term" value="C:pre-snoRNP complex"/>
    <property type="evidence" value="ECO:0007669"/>
    <property type="project" value="TreeGrafter"/>
</dbReference>
<gene>
    <name evidence="16" type="ORF">NOR_07851</name>
</gene>
<dbReference type="GO" id="GO:0005634">
    <property type="term" value="C:nucleus"/>
    <property type="evidence" value="ECO:0007669"/>
    <property type="project" value="TreeGrafter"/>
</dbReference>
<evidence type="ECO:0000256" key="9">
    <source>
        <dbReference type="ARBA" id="ARBA00049654"/>
    </source>
</evidence>
<dbReference type="AlphaFoldDB" id="A0A166XCG3"/>
<feature type="region of interest" description="Disordered" evidence="14">
    <location>
        <begin position="221"/>
        <end position="245"/>
    </location>
</feature>
<evidence type="ECO:0000256" key="1">
    <source>
        <dbReference type="ARBA" id="ARBA00022499"/>
    </source>
</evidence>
<keyword evidence="6" id="KW-0862">Zinc</keyword>
<comment type="similarity">
    <text evidence="9">Belongs to the BCD1 family.</text>
</comment>
<dbReference type="STRING" id="1081105.A0A166XCG3"/>
<dbReference type="OMA" id="HKRLAWT"/>
<dbReference type="PANTHER" id="PTHR13483:SF11">
    <property type="entry name" value="ZINC FINGER HIT DOMAIN-CONTAINING PROTEIN 3"/>
    <property type="match status" value="1"/>
</dbReference>
<dbReference type="Proteomes" id="UP000243498">
    <property type="component" value="Unassembled WGS sequence"/>
</dbReference>
<evidence type="ECO:0000256" key="12">
    <source>
        <dbReference type="ARBA" id="ARBA00077531"/>
    </source>
</evidence>
<protein>
    <recommendedName>
        <fullName evidence="11">Box C/D snoRNA protein 1</fullName>
    </recommendedName>
    <alternativeName>
        <fullName evidence="12">Zinc finger HIT domain-containing protein 6</fullName>
    </alternativeName>
</protein>
<dbReference type="GO" id="GO:0000463">
    <property type="term" value="P:maturation of LSU-rRNA from tricistronic rRNA transcript (SSU-rRNA, 5.8S rRNA, LSU-rRNA)"/>
    <property type="evidence" value="ECO:0007669"/>
    <property type="project" value="TreeGrafter"/>
</dbReference>
<dbReference type="FunFam" id="3.30.60.190:FF:000001">
    <property type="entry name" value="box C/D snoRNA protein 1"/>
    <property type="match status" value="1"/>
</dbReference>
<name>A0A166XCG3_METRR</name>
<evidence type="ECO:0000256" key="14">
    <source>
        <dbReference type="SAM" id="MobiDB-lite"/>
    </source>
</evidence>
<dbReference type="InterPro" id="IPR057721">
    <property type="entry name" value="BCD1_alpha/beta"/>
</dbReference>
<evidence type="ECO:0000313" key="16">
    <source>
        <dbReference type="EMBL" id="OAA35660.1"/>
    </source>
</evidence>
<keyword evidence="2" id="KW-0690">Ribosome biogenesis</keyword>
<dbReference type="InterPro" id="IPR007529">
    <property type="entry name" value="Znf_HIT"/>
</dbReference>
<evidence type="ECO:0000256" key="11">
    <source>
        <dbReference type="ARBA" id="ARBA00068630"/>
    </source>
</evidence>
<dbReference type="GO" id="GO:0000492">
    <property type="term" value="P:box C/D snoRNP assembly"/>
    <property type="evidence" value="ECO:0007669"/>
    <property type="project" value="TreeGrafter"/>
</dbReference>
<dbReference type="GO" id="GO:0008270">
    <property type="term" value="F:zinc ion binding"/>
    <property type="evidence" value="ECO:0007669"/>
    <property type="project" value="UniProtKB-UniRule"/>
</dbReference>
<keyword evidence="4" id="KW-0479">Metal-binding</keyword>